<dbReference type="PANTHER" id="PTHR30572:SF4">
    <property type="entry name" value="ABC TRANSPORTER PERMEASE YTRF"/>
    <property type="match status" value="1"/>
</dbReference>
<dbReference type="AlphaFoldDB" id="G5H7R8"/>
<keyword evidence="5 7" id="KW-0472">Membrane</keyword>
<gene>
    <name evidence="9" type="ORF">HMPREF9450_00721</name>
</gene>
<evidence type="ECO:0000259" key="8">
    <source>
        <dbReference type="Pfam" id="PF02687"/>
    </source>
</evidence>
<evidence type="ECO:0000256" key="7">
    <source>
        <dbReference type="SAM" id="Phobius"/>
    </source>
</evidence>
<feature type="domain" description="ABC3 transporter permease C-terminal" evidence="8">
    <location>
        <begin position="298"/>
        <end position="422"/>
    </location>
</feature>
<protein>
    <recommendedName>
        <fullName evidence="8">ABC3 transporter permease C-terminal domain-containing protein</fullName>
    </recommendedName>
</protein>
<dbReference type="eggNOG" id="COG0577">
    <property type="taxonomic scope" value="Bacteria"/>
</dbReference>
<keyword evidence="4 7" id="KW-1133">Transmembrane helix</keyword>
<evidence type="ECO:0000256" key="6">
    <source>
        <dbReference type="ARBA" id="ARBA00038076"/>
    </source>
</evidence>
<dbReference type="RefSeq" id="WP_009133527.1">
    <property type="nucleotide sequence ID" value="NZ_CP102250.1"/>
</dbReference>
<evidence type="ECO:0000256" key="5">
    <source>
        <dbReference type="ARBA" id="ARBA00023136"/>
    </source>
</evidence>
<evidence type="ECO:0000313" key="10">
    <source>
        <dbReference type="Proteomes" id="UP000006008"/>
    </source>
</evidence>
<evidence type="ECO:0000256" key="2">
    <source>
        <dbReference type="ARBA" id="ARBA00022475"/>
    </source>
</evidence>
<dbReference type="HOGENOM" id="CLU_054551_0_0_10"/>
<feature type="transmembrane region" description="Helical" evidence="7">
    <location>
        <begin position="294"/>
        <end position="316"/>
    </location>
</feature>
<dbReference type="STRING" id="742725.HMPREF9450_00721"/>
<keyword evidence="3 7" id="KW-0812">Transmembrane</keyword>
<comment type="similarity">
    <text evidence="6">Belongs to the ABC-4 integral membrane protein family.</text>
</comment>
<evidence type="ECO:0000256" key="3">
    <source>
        <dbReference type="ARBA" id="ARBA00022692"/>
    </source>
</evidence>
<dbReference type="Pfam" id="PF02687">
    <property type="entry name" value="FtsX"/>
    <property type="match status" value="1"/>
</dbReference>
<dbReference type="PATRIC" id="fig|742725.3.peg.771"/>
<name>G5H7R8_9BACT</name>
<dbReference type="InterPro" id="IPR003838">
    <property type="entry name" value="ABC3_permease_C"/>
</dbReference>
<dbReference type="GO" id="GO:0005886">
    <property type="term" value="C:plasma membrane"/>
    <property type="evidence" value="ECO:0007669"/>
    <property type="project" value="UniProtKB-SubCell"/>
</dbReference>
<accession>G5H7R8</accession>
<keyword evidence="10" id="KW-1185">Reference proteome</keyword>
<dbReference type="PANTHER" id="PTHR30572">
    <property type="entry name" value="MEMBRANE COMPONENT OF TRANSPORTER-RELATED"/>
    <property type="match status" value="1"/>
</dbReference>
<dbReference type="EMBL" id="ADLD01000009">
    <property type="protein sequence ID" value="EHB92517.1"/>
    <property type="molecule type" value="Genomic_DNA"/>
</dbReference>
<dbReference type="GeneID" id="92816266"/>
<feature type="transmembrane region" description="Helical" evidence="7">
    <location>
        <begin position="392"/>
        <end position="412"/>
    </location>
</feature>
<evidence type="ECO:0000313" key="9">
    <source>
        <dbReference type="EMBL" id="EHB92517.1"/>
    </source>
</evidence>
<dbReference type="InterPro" id="IPR050250">
    <property type="entry name" value="Macrolide_Exporter_MacB"/>
</dbReference>
<comment type="caution">
    <text evidence="9">The sequence shown here is derived from an EMBL/GenBank/DDBJ whole genome shotgun (WGS) entry which is preliminary data.</text>
</comment>
<keyword evidence="2" id="KW-1003">Cell membrane</keyword>
<reference evidence="9 10" key="1">
    <citation type="submission" date="2011-08" db="EMBL/GenBank/DDBJ databases">
        <title>The Genome Sequence of Alistipes indistinctus YIT 12060.</title>
        <authorList>
            <consortium name="The Broad Institute Genome Sequencing Platform"/>
            <person name="Earl A."/>
            <person name="Ward D."/>
            <person name="Feldgarden M."/>
            <person name="Gevers D."/>
            <person name="Morotomi M."/>
            <person name="Young S.K."/>
            <person name="Zeng Q."/>
            <person name="Gargeya S."/>
            <person name="Fitzgerald M."/>
            <person name="Haas B."/>
            <person name="Abouelleil A."/>
            <person name="Alvarado L."/>
            <person name="Arachchi H.M."/>
            <person name="Berlin A."/>
            <person name="Brown A."/>
            <person name="Chapman S.B."/>
            <person name="Chen Z."/>
            <person name="Dunbar C."/>
            <person name="Freedman E."/>
            <person name="Gearin G."/>
            <person name="Gellesch M."/>
            <person name="Goldberg J."/>
            <person name="Griggs A."/>
            <person name="Gujja S."/>
            <person name="Heiman D."/>
            <person name="Howarth C."/>
            <person name="Larson L."/>
            <person name="Lui A."/>
            <person name="MacDonald P.J.P."/>
            <person name="Montmayeur A."/>
            <person name="Murphy C."/>
            <person name="Neiman D."/>
            <person name="Pearson M."/>
            <person name="Priest M."/>
            <person name="Roberts A."/>
            <person name="Saif S."/>
            <person name="Shea T."/>
            <person name="Shenoy N."/>
            <person name="Sisk P."/>
            <person name="Stolte C."/>
            <person name="Sykes S."/>
            <person name="Wortman J."/>
            <person name="Nusbaum C."/>
            <person name="Birren B."/>
        </authorList>
    </citation>
    <scope>NUCLEOTIDE SEQUENCE [LARGE SCALE GENOMIC DNA]</scope>
    <source>
        <strain evidence="9 10">YIT 12060</strain>
    </source>
</reference>
<comment type="subcellular location">
    <subcellularLocation>
        <location evidence="1">Cell membrane</location>
        <topology evidence="1">Multi-pass membrane protein</topology>
    </subcellularLocation>
</comment>
<dbReference type="Proteomes" id="UP000006008">
    <property type="component" value="Unassembled WGS sequence"/>
</dbReference>
<evidence type="ECO:0000256" key="4">
    <source>
        <dbReference type="ARBA" id="ARBA00022989"/>
    </source>
</evidence>
<organism evidence="9 10">
    <name type="scientific">Alistipes indistinctus YIT 12060</name>
    <dbReference type="NCBI Taxonomy" id="742725"/>
    <lineage>
        <taxon>Bacteria</taxon>
        <taxon>Pseudomonadati</taxon>
        <taxon>Bacteroidota</taxon>
        <taxon>Bacteroidia</taxon>
        <taxon>Bacteroidales</taxon>
        <taxon>Rikenellaceae</taxon>
        <taxon>Alistipes</taxon>
    </lineage>
</organism>
<dbReference type="OrthoDB" id="1097311at2"/>
<sequence length="429" mass="48895">MIRHILKIIWNERRSNLWILLEYTLVFSVLWFCCDYCSAILRTYKSDPGIDIRDTYRIEMGYRIIKNTDEPEPEYDRFALTMTFLERVKRHPDVAYVALGRYAIPYSGSVATSGWMLNDEKGTLSDSAEVGFRERLVTPDFFRVFNIPIRSGRMFRWPDDGENKNVIISTIGPGVCGIGEERFPIDKIRTLSQCLPGGDENVITAIGTTEQIHDIYWGKPMSTIYYPLSREQTSLYRNEIALRVKPGTDKDFPQRFRKEMSEQLKLGPYFLASVKPISDYKAKQAEEVNGELNGVYSVTIFLVINIMLGILGTFYFRTQSRRSEIGLRIALGSSKRKIRSLIFTETLLLLFLASIVATILCMALRFADLIQSLGIPAIADRSAWGIGVEQDVINFAVTFVFVAVISIVAVWYPARQAVKVQPAEALHEE</sequence>
<proteinExistence type="inferred from homology"/>
<feature type="transmembrane region" description="Helical" evidence="7">
    <location>
        <begin position="346"/>
        <end position="367"/>
    </location>
</feature>
<dbReference type="GO" id="GO:0022857">
    <property type="term" value="F:transmembrane transporter activity"/>
    <property type="evidence" value="ECO:0007669"/>
    <property type="project" value="TreeGrafter"/>
</dbReference>
<evidence type="ECO:0000256" key="1">
    <source>
        <dbReference type="ARBA" id="ARBA00004651"/>
    </source>
</evidence>